<dbReference type="EMBL" id="JACIVE010000060">
    <property type="protein sequence ID" value="MBB1096014.1"/>
    <property type="molecule type" value="Genomic_DNA"/>
</dbReference>
<dbReference type="Proteomes" id="UP000534578">
    <property type="component" value="Unassembled WGS sequence"/>
</dbReference>
<dbReference type="NCBIfam" id="TIGR02920">
    <property type="entry name" value="acc_sec_Y2"/>
    <property type="match status" value="1"/>
</dbReference>
<dbReference type="InterPro" id="IPR002208">
    <property type="entry name" value="SecY/SEC61-alpha"/>
</dbReference>
<evidence type="ECO:0000313" key="11">
    <source>
        <dbReference type="EMBL" id="MCD7131413.1"/>
    </source>
</evidence>
<dbReference type="InterPro" id="IPR023201">
    <property type="entry name" value="SecY_dom_sf"/>
</dbReference>
<keyword evidence="3 8" id="KW-0812">Transmembrane</keyword>
<gene>
    <name evidence="8 10" type="primary">secY2</name>
    <name evidence="10" type="ORF">H5R92_07495</name>
    <name evidence="11" type="ORF">LTY36_09500</name>
</gene>
<proteinExistence type="inferred from homology"/>
<reference evidence="10 12" key="1">
    <citation type="submission" date="2020-07" db="EMBL/GenBank/DDBJ databases">
        <title>Description of Limosilactobacillus balticus sp. nov., Limosilactobacillus agrestis sp. nov., Limosilactobacillus albertensis sp. nov., Limosilactobacillus rudii sp. nov., Limosilactobacillus fastidiosus sp. nov., five novel Limosilactobacillus species isolated from the vertebrate gastrointestinal tract, and proposal of 6 subspecies of Limosilactobacillus reuteri adapted to the gastrointestinal tract of specific vertebrate hosts.</title>
        <authorList>
            <person name="Li F."/>
            <person name="Cheng C."/>
            <person name="Zheng J."/>
            <person name="Quevedo R.M."/>
            <person name="Li J."/>
            <person name="Roos S."/>
            <person name="Gaenzle M.G."/>
            <person name="Walter J."/>
        </authorList>
    </citation>
    <scope>NUCLEOTIDE SEQUENCE [LARGE SCALE GENOMIC DNA]</scope>
    <source>
        <strain evidence="10 12">BG-MG3-A</strain>
    </source>
</reference>
<dbReference type="GO" id="GO:0065002">
    <property type="term" value="P:intracellular protein transmembrane transport"/>
    <property type="evidence" value="ECO:0007669"/>
    <property type="project" value="UniProtKB-UniRule"/>
</dbReference>
<dbReference type="RefSeq" id="WP_182578875.1">
    <property type="nucleotide sequence ID" value="NZ_JACIVE010000060.1"/>
</dbReference>
<dbReference type="EMBL" id="JAJPDE010000078">
    <property type="protein sequence ID" value="MCD7131413.1"/>
    <property type="molecule type" value="Genomic_DNA"/>
</dbReference>
<evidence type="ECO:0000256" key="4">
    <source>
        <dbReference type="ARBA" id="ARBA00022927"/>
    </source>
</evidence>
<evidence type="ECO:0000256" key="7">
    <source>
        <dbReference type="ARBA" id="ARBA00023136"/>
    </source>
</evidence>
<protein>
    <recommendedName>
        <fullName evidence="8 9">Accessory Sec system protein translocase subunit SecY2</fullName>
    </recommendedName>
</protein>
<evidence type="ECO:0000313" key="13">
    <source>
        <dbReference type="Proteomes" id="UP001199710"/>
    </source>
</evidence>
<keyword evidence="1 8" id="KW-0813">Transport</keyword>
<dbReference type="GO" id="GO:0005886">
    <property type="term" value="C:plasma membrane"/>
    <property type="evidence" value="ECO:0007669"/>
    <property type="project" value="UniProtKB-SubCell"/>
</dbReference>
<reference evidence="11 13" key="2">
    <citation type="submission" date="2021-12" db="EMBL/GenBank/DDBJ databases">
        <title>A phylogenomic analysis of Limosilactobacillus reuteri reveals ancient and stable evolutionary relationships with rodents and birds and zoonotic transmission to humans.</title>
        <authorList>
            <person name="Li F."/>
            <person name="Li X."/>
            <person name="Cheng C."/>
            <person name="Tollenaar S."/>
            <person name="Zhang J.S."/>
            <person name="Simpson D."/>
            <person name="Tasseva G."/>
            <person name="Perez-Munoz M.E."/>
            <person name="Frese S."/>
            <person name="Gaenzle M.G."/>
            <person name="Walter J."/>
            <person name="Zheng J."/>
        </authorList>
    </citation>
    <scope>NUCLEOTIDE SEQUENCE [LARGE SCALE GENOMIC DNA]</scope>
    <source>
        <strain evidence="11 13">BG-MG3-B</strain>
    </source>
</reference>
<evidence type="ECO:0000313" key="12">
    <source>
        <dbReference type="Proteomes" id="UP000534578"/>
    </source>
</evidence>
<comment type="caution">
    <text evidence="10">The sequence shown here is derived from an EMBL/GenBank/DDBJ whole genome shotgun (WGS) entry which is preliminary data.</text>
</comment>
<keyword evidence="7 8" id="KW-0472">Membrane</keyword>
<evidence type="ECO:0000256" key="2">
    <source>
        <dbReference type="ARBA" id="ARBA00022475"/>
    </source>
</evidence>
<evidence type="ECO:0000256" key="6">
    <source>
        <dbReference type="ARBA" id="ARBA00023010"/>
    </source>
</evidence>
<feature type="transmembrane region" description="Helical" evidence="8">
    <location>
        <begin position="192"/>
        <end position="211"/>
    </location>
</feature>
<evidence type="ECO:0000313" key="10">
    <source>
        <dbReference type="EMBL" id="MBB1096014.1"/>
    </source>
</evidence>
<feature type="transmembrane region" description="Helical" evidence="8">
    <location>
        <begin position="158"/>
        <end position="180"/>
    </location>
</feature>
<dbReference type="AlphaFoldDB" id="A0A7W3YL63"/>
<feature type="transmembrane region" description="Helical" evidence="8">
    <location>
        <begin position="232"/>
        <end position="256"/>
    </location>
</feature>
<comment type="subunit">
    <text evidence="8">Component of the accessory SecA2/SecY2 protein translocase complex required to export cell wall proteins. May form heterotrimers with SecE and SecG subunits.</text>
</comment>
<comment type="subcellular location">
    <subcellularLocation>
        <location evidence="8">Cell membrane</location>
        <topology evidence="8">Multi-pass membrane protein</topology>
    </subcellularLocation>
</comment>
<evidence type="ECO:0000256" key="5">
    <source>
        <dbReference type="ARBA" id="ARBA00022989"/>
    </source>
</evidence>
<feature type="transmembrane region" description="Helical" evidence="8">
    <location>
        <begin position="276"/>
        <end position="295"/>
    </location>
</feature>
<keyword evidence="5 8" id="KW-1133">Transmembrane helix</keyword>
<evidence type="ECO:0000256" key="8">
    <source>
        <dbReference type="HAMAP-Rule" id="MF_01466"/>
    </source>
</evidence>
<feature type="transmembrane region" description="Helical" evidence="8">
    <location>
        <begin position="61"/>
        <end position="85"/>
    </location>
</feature>
<dbReference type="InterPro" id="IPR014269">
    <property type="entry name" value="SecY2"/>
</dbReference>
<keyword evidence="6 8" id="KW-0811">Translocation</keyword>
<evidence type="ECO:0000256" key="3">
    <source>
        <dbReference type="ARBA" id="ARBA00022692"/>
    </source>
</evidence>
<keyword evidence="4 8" id="KW-0653">Protein transport</keyword>
<keyword evidence="2 8" id="KW-1003">Cell membrane</keyword>
<dbReference type="Gene3D" id="1.10.3370.10">
    <property type="entry name" value="SecY subunit domain"/>
    <property type="match status" value="1"/>
</dbReference>
<comment type="similarity">
    <text evidence="8">Belongs to the SecY/SEC61-alpha family. SecY2 subfamily.</text>
</comment>
<dbReference type="PANTHER" id="PTHR10906">
    <property type="entry name" value="SECY/SEC61-ALPHA FAMILY MEMBER"/>
    <property type="match status" value="1"/>
</dbReference>
<organism evidence="10 12">
    <name type="scientific">Limosilactobacillus agrestis</name>
    <dbReference type="NCBI Taxonomy" id="2759748"/>
    <lineage>
        <taxon>Bacteria</taxon>
        <taxon>Bacillati</taxon>
        <taxon>Bacillota</taxon>
        <taxon>Bacilli</taxon>
        <taxon>Lactobacillales</taxon>
        <taxon>Lactobacillaceae</taxon>
        <taxon>Limosilactobacillus</taxon>
    </lineage>
</organism>
<sequence>MTRKVQIRNLLRRIRNTLFILFVYMFGTSIPVPIAKVTRQFHQLLNDTPITLISFMSGANLMHLSLFMIGLNPLMIAMLILQLLTMIRIFGIDTLSNNQVMALQQILTAIFTVIQATVLTVTMHLTSGLRDTFIVVLILTAGSLFVVWLGFMNMRFGIGGTVTIVLFNIITLSLPTIIRTFKNLGTLPHSNLWYVLLGILVIFEIVFWTAFSHAYYPVTIINTSLSSKERPVILPIGLNTGAMMTYMIGMSLLMLPTIAGNFLGPKSIFANLYFDATLSGILAFVLFYFFAFMLFNPHDKAKQLRNSNNYVLNVRPGKPTQKYLTKRLIFASLPGALINALQLSMGLVGSKLLGKFAGFAIIPLNAVMVVMFMSGIKDVFLILLFPQKYEKLAKKEV</sequence>
<feature type="transmembrane region" description="Helical" evidence="8">
    <location>
        <begin position="106"/>
        <end position="126"/>
    </location>
</feature>
<dbReference type="PIRSF" id="PIRSF004557">
    <property type="entry name" value="SecY"/>
    <property type="match status" value="1"/>
</dbReference>
<accession>A0A7W3YL63</accession>
<feature type="transmembrane region" description="Helical" evidence="8">
    <location>
        <begin position="328"/>
        <end position="348"/>
    </location>
</feature>
<dbReference type="Pfam" id="PF00344">
    <property type="entry name" value="SecY"/>
    <property type="match status" value="1"/>
</dbReference>
<dbReference type="PRINTS" id="PR00303">
    <property type="entry name" value="SECYTRNLCASE"/>
</dbReference>
<keyword evidence="13" id="KW-1185">Reference proteome</keyword>
<feature type="transmembrane region" description="Helical" evidence="8">
    <location>
        <begin position="360"/>
        <end position="385"/>
    </location>
</feature>
<evidence type="ECO:0000256" key="1">
    <source>
        <dbReference type="ARBA" id="ARBA00022448"/>
    </source>
</evidence>
<comment type="function">
    <text evidence="8">Part of the accessory SecA2/SecY2 system specifically required for export of possible cell wall proteins. The central subunit of a protein translocation channel.</text>
</comment>
<feature type="transmembrane region" description="Helical" evidence="8">
    <location>
        <begin position="21"/>
        <end position="41"/>
    </location>
</feature>
<evidence type="ECO:0000256" key="9">
    <source>
        <dbReference type="NCBIfam" id="TIGR02920"/>
    </source>
</evidence>
<dbReference type="HAMAP" id="MF_01466">
    <property type="entry name" value="SecY2"/>
    <property type="match status" value="1"/>
</dbReference>
<dbReference type="GO" id="GO:0006605">
    <property type="term" value="P:protein targeting"/>
    <property type="evidence" value="ECO:0007669"/>
    <property type="project" value="UniProtKB-UniRule"/>
</dbReference>
<name>A0A7W3YL63_9LACO</name>
<feature type="transmembrane region" description="Helical" evidence="8">
    <location>
        <begin position="132"/>
        <end position="151"/>
    </location>
</feature>
<dbReference type="Proteomes" id="UP001199710">
    <property type="component" value="Unassembled WGS sequence"/>
</dbReference>
<dbReference type="SUPFAM" id="SSF103491">
    <property type="entry name" value="Preprotein translocase SecY subunit"/>
    <property type="match status" value="1"/>
</dbReference>